<gene>
    <name evidence="3" type="ORF">KFL_006920010</name>
</gene>
<evidence type="ECO:0000313" key="4">
    <source>
        <dbReference type="Proteomes" id="UP000054558"/>
    </source>
</evidence>
<name>A0A1Y1IQ12_KLENI</name>
<evidence type="ECO:0000256" key="1">
    <source>
        <dbReference type="SAM" id="MobiDB-lite"/>
    </source>
</evidence>
<dbReference type="GO" id="GO:0005524">
    <property type="term" value="F:ATP binding"/>
    <property type="evidence" value="ECO:0007669"/>
    <property type="project" value="InterPro"/>
</dbReference>
<feature type="region of interest" description="Disordered" evidence="1">
    <location>
        <begin position="1"/>
        <end position="40"/>
    </location>
</feature>
<reference evidence="3 4" key="1">
    <citation type="journal article" date="2014" name="Nat. Commun.">
        <title>Klebsormidium flaccidum genome reveals primary factors for plant terrestrial adaptation.</title>
        <authorList>
            <person name="Hori K."/>
            <person name="Maruyama F."/>
            <person name="Fujisawa T."/>
            <person name="Togashi T."/>
            <person name="Yamamoto N."/>
            <person name="Seo M."/>
            <person name="Sato S."/>
            <person name="Yamada T."/>
            <person name="Mori H."/>
            <person name="Tajima N."/>
            <person name="Moriyama T."/>
            <person name="Ikeuchi M."/>
            <person name="Watanabe M."/>
            <person name="Wada H."/>
            <person name="Kobayashi K."/>
            <person name="Saito M."/>
            <person name="Masuda T."/>
            <person name="Sasaki-Sekimoto Y."/>
            <person name="Mashiguchi K."/>
            <person name="Awai K."/>
            <person name="Shimojima M."/>
            <person name="Masuda S."/>
            <person name="Iwai M."/>
            <person name="Nobusawa T."/>
            <person name="Narise T."/>
            <person name="Kondo S."/>
            <person name="Saito H."/>
            <person name="Sato R."/>
            <person name="Murakawa M."/>
            <person name="Ihara Y."/>
            <person name="Oshima-Yamada Y."/>
            <person name="Ohtaka K."/>
            <person name="Satoh M."/>
            <person name="Sonobe K."/>
            <person name="Ishii M."/>
            <person name="Ohtani R."/>
            <person name="Kanamori-Sato M."/>
            <person name="Honoki R."/>
            <person name="Miyazaki D."/>
            <person name="Mochizuki H."/>
            <person name="Umetsu J."/>
            <person name="Higashi K."/>
            <person name="Shibata D."/>
            <person name="Kamiya Y."/>
            <person name="Sato N."/>
            <person name="Nakamura Y."/>
            <person name="Tabata S."/>
            <person name="Ida S."/>
            <person name="Kurokawa K."/>
            <person name="Ohta H."/>
        </authorList>
    </citation>
    <scope>NUCLEOTIDE SEQUENCE [LARGE SCALE GENOMIC DNA]</scope>
    <source>
        <strain evidence="3 4">NIES-2285</strain>
    </source>
</reference>
<evidence type="ECO:0000313" key="3">
    <source>
        <dbReference type="EMBL" id="GAQ90846.1"/>
    </source>
</evidence>
<feature type="domain" description="Replication origin-binding protein" evidence="2">
    <location>
        <begin position="383"/>
        <end position="540"/>
    </location>
</feature>
<proteinExistence type="predicted"/>
<dbReference type="GO" id="GO:0006260">
    <property type="term" value="P:DNA replication"/>
    <property type="evidence" value="ECO:0007669"/>
    <property type="project" value="InterPro"/>
</dbReference>
<organism evidence="3 4">
    <name type="scientific">Klebsormidium nitens</name>
    <name type="common">Green alga</name>
    <name type="synonym">Ulothrix nitens</name>
    <dbReference type="NCBI Taxonomy" id="105231"/>
    <lineage>
        <taxon>Eukaryota</taxon>
        <taxon>Viridiplantae</taxon>
        <taxon>Streptophyta</taxon>
        <taxon>Klebsormidiophyceae</taxon>
        <taxon>Klebsormidiales</taxon>
        <taxon>Klebsormidiaceae</taxon>
        <taxon>Klebsormidium</taxon>
    </lineage>
</organism>
<feature type="compositionally biased region" description="Polar residues" evidence="1">
    <location>
        <begin position="13"/>
        <end position="29"/>
    </location>
</feature>
<feature type="non-terminal residue" evidence="3">
    <location>
        <position position="747"/>
    </location>
</feature>
<dbReference type="InterPro" id="IPR003450">
    <property type="entry name" value="Replication_origin-bd"/>
</dbReference>
<dbReference type="Pfam" id="PF02399">
    <property type="entry name" value="Herpes_ori_bp"/>
    <property type="match status" value="1"/>
</dbReference>
<dbReference type="OrthoDB" id="2145620at2759"/>
<keyword evidence="4" id="KW-1185">Reference proteome</keyword>
<dbReference type="GO" id="GO:0003688">
    <property type="term" value="F:DNA replication origin binding"/>
    <property type="evidence" value="ECO:0007669"/>
    <property type="project" value="InterPro"/>
</dbReference>
<evidence type="ECO:0000259" key="2">
    <source>
        <dbReference type="Pfam" id="PF02399"/>
    </source>
</evidence>
<accession>A0A1Y1IQ12</accession>
<dbReference type="AlphaFoldDB" id="A0A1Y1IQ12"/>
<sequence length="747" mass="83176">MLLPDETAAAPANPSNHENPTSSVPSSEQPIRPLPPNSTIVHSETVENGTVQTVRQMMLGTSFFSKMSSMSGLSCKDSKNGPQGFSKRFAALLDHKVEIRHLSENKGYRRYGSYPDWPTAMEHFQGQPHGEEVLVEGRPCKPYLDMERDGGLPEGETLESVITQFQDAIMRIFIEDYGVKLDEAAFNWVPCDYGPGGKFSLHLIISTHTPQLVFRSNLAHTADPQGAGQLARRLAEVLSPHLAELIDQGEVDFIRVPTIAPDAVKECRPLKKSADMAHLSPHSANAYNTQRCLELLQGLHPTAFKRGSSNQLNFSWTDRDGPLYADAKSWKAGAVEVNMRYLGRDPLVAGPMDLQLIRAGIRQMTDDVVFNRQVNKFQAGDFPALLIRSPMDTGKSTMVKQLSSKEPRPKTKLMVTYRQTQASDAQGKNPDYFHYNDLKSMPGRFNEQGHFVEALADREQFPNVICQFDSLPGLIAAGRFLAPFDLVILDEIESILSHLSASTFRNRHSTVNLLVEILRQAKKVIALDGHLGQRTFDFLTMNEIKCGPVVINRFLPERPLEFVFVNGKEGHEYWQNTLLESLRSGENCIVYSMSSNEVDLLERVVLEEKILSEAEILKITRDSCGAVKKGLEQVNEQWTRRLVMLSPTVEAAVDFNKPWFARAFIYMCLGSTTPRGLDQMKSRVRKLGNPSVLCFVQQGIALPVEEAPSRCRVTTNDLDFAEAPMANTRACSGVDTASIASFVSAST</sequence>
<dbReference type="Proteomes" id="UP000054558">
    <property type="component" value="Unassembled WGS sequence"/>
</dbReference>
<protein>
    <recommendedName>
        <fullName evidence="2">Replication origin-binding protein domain-containing protein</fullName>
    </recommendedName>
</protein>
<dbReference type="EMBL" id="DF237641">
    <property type="protein sequence ID" value="GAQ90846.1"/>
    <property type="molecule type" value="Genomic_DNA"/>
</dbReference>